<evidence type="ECO:0000256" key="5">
    <source>
        <dbReference type="ARBA" id="ARBA00022771"/>
    </source>
</evidence>
<keyword evidence="3 12" id="KW-0479">Metal-binding</keyword>
<feature type="domain" description="ZAD" evidence="14">
    <location>
        <begin position="11"/>
        <end position="86"/>
    </location>
</feature>
<evidence type="ECO:0000256" key="12">
    <source>
        <dbReference type="PROSITE-ProRule" id="PRU01263"/>
    </source>
</evidence>
<dbReference type="FunFam" id="3.30.160.60:FF:000012">
    <property type="entry name" value="RB-associated KRAB zinc finger protein-like"/>
    <property type="match status" value="1"/>
</dbReference>
<dbReference type="Pfam" id="PF00096">
    <property type="entry name" value="zf-C2H2"/>
    <property type="match status" value="2"/>
</dbReference>
<feature type="domain" description="C2H2-type" evidence="13">
    <location>
        <begin position="299"/>
        <end position="326"/>
    </location>
</feature>
<evidence type="ECO:0000256" key="6">
    <source>
        <dbReference type="ARBA" id="ARBA00022833"/>
    </source>
</evidence>
<evidence type="ECO:0000256" key="3">
    <source>
        <dbReference type="ARBA" id="ARBA00022723"/>
    </source>
</evidence>
<feature type="domain" description="C2H2-type" evidence="13">
    <location>
        <begin position="383"/>
        <end position="411"/>
    </location>
</feature>
<dbReference type="SUPFAM" id="SSF57667">
    <property type="entry name" value="beta-beta-alpha zinc fingers"/>
    <property type="match status" value="4"/>
</dbReference>
<dbReference type="PROSITE" id="PS51915">
    <property type="entry name" value="ZAD"/>
    <property type="match status" value="1"/>
</dbReference>
<name>A0AAD8EFR4_DIPPU</name>
<dbReference type="Pfam" id="PF13912">
    <property type="entry name" value="zf-C2H2_6"/>
    <property type="match status" value="2"/>
</dbReference>
<evidence type="ECO:0000256" key="1">
    <source>
        <dbReference type="ARBA" id="ARBA00004123"/>
    </source>
</evidence>
<feature type="domain" description="C2H2-type" evidence="13">
    <location>
        <begin position="270"/>
        <end position="297"/>
    </location>
</feature>
<dbReference type="SMART" id="SM00868">
    <property type="entry name" value="zf-AD"/>
    <property type="match status" value="1"/>
</dbReference>
<dbReference type="PROSITE" id="PS00028">
    <property type="entry name" value="ZINC_FINGER_C2H2_1"/>
    <property type="match status" value="7"/>
</dbReference>
<dbReference type="AlphaFoldDB" id="A0AAD8EFR4"/>
<comment type="similarity">
    <text evidence="2">Belongs to the krueppel C2H2-type zinc-finger protein family.</text>
</comment>
<evidence type="ECO:0000256" key="7">
    <source>
        <dbReference type="ARBA" id="ARBA00023015"/>
    </source>
</evidence>
<keyword evidence="7" id="KW-0805">Transcription regulation</keyword>
<reference evidence="15" key="1">
    <citation type="journal article" date="2023" name="IScience">
        <title>Live-bearing cockroach genome reveals convergent evolutionary mechanisms linked to viviparity in insects and beyond.</title>
        <authorList>
            <person name="Fouks B."/>
            <person name="Harrison M.C."/>
            <person name="Mikhailova A.A."/>
            <person name="Marchal E."/>
            <person name="English S."/>
            <person name="Carruthers M."/>
            <person name="Jennings E.C."/>
            <person name="Chiamaka E.L."/>
            <person name="Frigard R.A."/>
            <person name="Pippel M."/>
            <person name="Attardo G.M."/>
            <person name="Benoit J.B."/>
            <person name="Bornberg-Bauer E."/>
            <person name="Tobe S.S."/>
        </authorList>
    </citation>
    <scope>NUCLEOTIDE SEQUENCE</scope>
    <source>
        <strain evidence="15">Stay&amp;Tobe</strain>
    </source>
</reference>
<evidence type="ECO:0000313" key="15">
    <source>
        <dbReference type="EMBL" id="KAJ9588194.1"/>
    </source>
</evidence>
<evidence type="ECO:0000259" key="13">
    <source>
        <dbReference type="PROSITE" id="PS50157"/>
    </source>
</evidence>
<keyword evidence="10" id="KW-0539">Nucleus</keyword>
<feature type="binding site" evidence="12">
    <location>
        <position position="13"/>
    </location>
    <ligand>
        <name>Zn(2+)</name>
        <dbReference type="ChEBI" id="CHEBI:29105"/>
    </ligand>
</feature>
<dbReference type="InterPro" id="IPR012934">
    <property type="entry name" value="Znf_AD"/>
</dbReference>
<dbReference type="GO" id="GO:0005634">
    <property type="term" value="C:nucleus"/>
    <property type="evidence" value="ECO:0007669"/>
    <property type="project" value="UniProtKB-SubCell"/>
</dbReference>
<dbReference type="SMART" id="SM00355">
    <property type="entry name" value="ZnF_C2H2"/>
    <property type="match status" value="8"/>
</dbReference>
<dbReference type="Gene3D" id="3.30.160.60">
    <property type="entry name" value="Classic Zinc Finger"/>
    <property type="match status" value="7"/>
</dbReference>
<keyword evidence="5 11" id="KW-0863">Zinc-finger</keyword>
<comment type="subcellular location">
    <subcellularLocation>
        <location evidence="1">Nucleus</location>
    </subcellularLocation>
</comment>
<evidence type="ECO:0000256" key="9">
    <source>
        <dbReference type="ARBA" id="ARBA00023163"/>
    </source>
</evidence>
<dbReference type="SUPFAM" id="SSF57716">
    <property type="entry name" value="Glucocorticoid receptor-like (DNA-binding domain)"/>
    <property type="match status" value="1"/>
</dbReference>
<feature type="domain" description="C2H2-type" evidence="13">
    <location>
        <begin position="242"/>
        <end position="269"/>
    </location>
</feature>
<dbReference type="PANTHER" id="PTHR24390">
    <property type="entry name" value="ZINC FINGER PROTEIN"/>
    <property type="match status" value="1"/>
</dbReference>
<dbReference type="EMBL" id="JASPKZ010005705">
    <property type="protein sequence ID" value="KAJ9588194.1"/>
    <property type="molecule type" value="Genomic_DNA"/>
</dbReference>
<protein>
    <submittedName>
        <fullName evidence="15">Uncharacterized protein</fullName>
    </submittedName>
</protein>
<dbReference type="InterPro" id="IPR036236">
    <property type="entry name" value="Znf_C2H2_sf"/>
</dbReference>
<keyword evidence="9" id="KW-0804">Transcription</keyword>
<dbReference type="InterPro" id="IPR013087">
    <property type="entry name" value="Znf_C2H2_type"/>
</dbReference>
<dbReference type="Proteomes" id="UP001233999">
    <property type="component" value="Unassembled WGS sequence"/>
</dbReference>
<dbReference type="PANTHER" id="PTHR24390:SF159">
    <property type="entry name" value="GROWTH FACTOR INDEPENDENT 1 TRANSCRIPTIONAL REPRESSOR"/>
    <property type="match status" value="1"/>
</dbReference>
<evidence type="ECO:0000259" key="14">
    <source>
        <dbReference type="PROSITE" id="PS51915"/>
    </source>
</evidence>
<dbReference type="Gene3D" id="3.40.1800.20">
    <property type="match status" value="1"/>
</dbReference>
<dbReference type="FunFam" id="3.30.160.60:FF:000761">
    <property type="entry name" value="Zinc finger protein 449"/>
    <property type="match status" value="1"/>
</dbReference>
<feature type="binding site" evidence="12">
    <location>
        <position position="16"/>
    </location>
    <ligand>
        <name>Zn(2+)</name>
        <dbReference type="ChEBI" id="CHEBI:29105"/>
    </ligand>
</feature>
<feature type="domain" description="C2H2-type" evidence="13">
    <location>
        <begin position="327"/>
        <end position="354"/>
    </location>
</feature>
<keyword evidence="6 12" id="KW-0862">Zinc</keyword>
<gene>
    <name evidence="15" type="ORF">L9F63_018458</name>
</gene>
<organism evidence="15 16">
    <name type="scientific">Diploptera punctata</name>
    <name type="common">Pacific beetle cockroach</name>
    <dbReference type="NCBI Taxonomy" id="6984"/>
    <lineage>
        <taxon>Eukaryota</taxon>
        <taxon>Metazoa</taxon>
        <taxon>Ecdysozoa</taxon>
        <taxon>Arthropoda</taxon>
        <taxon>Hexapoda</taxon>
        <taxon>Insecta</taxon>
        <taxon>Pterygota</taxon>
        <taxon>Neoptera</taxon>
        <taxon>Polyneoptera</taxon>
        <taxon>Dictyoptera</taxon>
        <taxon>Blattodea</taxon>
        <taxon>Blaberoidea</taxon>
        <taxon>Blaberidae</taxon>
        <taxon>Diplopterinae</taxon>
        <taxon>Diploptera</taxon>
    </lineage>
</organism>
<feature type="binding site" evidence="12">
    <location>
        <position position="59"/>
    </location>
    <ligand>
        <name>Zn(2+)</name>
        <dbReference type="ChEBI" id="CHEBI:29105"/>
    </ligand>
</feature>
<keyword evidence="4" id="KW-0677">Repeat</keyword>
<dbReference type="GO" id="GO:0008270">
    <property type="term" value="F:zinc ion binding"/>
    <property type="evidence" value="ECO:0007669"/>
    <property type="project" value="UniProtKB-UniRule"/>
</dbReference>
<dbReference type="GO" id="GO:0006357">
    <property type="term" value="P:regulation of transcription by RNA polymerase II"/>
    <property type="evidence" value="ECO:0007669"/>
    <property type="project" value="TreeGrafter"/>
</dbReference>
<evidence type="ECO:0000256" key="10">
    <source>
        <dbReference type="ARBA" id="ARBA00023242"/>
    </source>
</evidence>
<evidence type="ECO:0000256" key="8">
    <source>
        <dbReference type="ARBA" id="ARBA00023125"/>
    </source>
</evidence>
<accession>A0AAD8EFR4</accession>
<feature type="domain" description="C2H2-type" evidence="13">
    <location>
        <begin position="355"/>
        <end position="382"/>
    </location>
</feature>
<evidence type="ECO:0000313" key="16">
    <source>
        <dbReference type="Proteomes" id="UP001233999"/>
    </source>
</evidence>
<dbReference type="PROSITE" id="PS50157">
    <property type="entry name" value="ZINC_FINGER_C2H2_2"/>
    <property type="match status" value="7"/>
</dbReference>
<evidence type="ECO:0000256" key="4">
    <source>
        <dbReference type="ARBA" id="ARBA00022737"/>
    </source>
</evidence>
<dbReference type="Pfam" id="PF07776">
    <property type="entry name" value="zf-AD"/>
    <property type="match status" value="1"/>
</dbReference>
<keyword evidence="16" id="KW-1185">Reference proteome</keyword>
<dbReference type="GO" id="GO:0000978">
    <property type="term" value="F:RNA polymerase II cis-regulatory region sequence-specific DNA binding"/>
    <property type="evidence" value="ECO:0007669"/>
    <property type="project" value="TreeGrafter"/>
</dbReference>
<keyword evidence="8" id="KW-0238">DNA-binding</keyword>
<comment type="caution">
    <text evidence="15">The sequence shown here is derived from an EMBL/GenBank/DDBJ whole genome shotgun (WGS) entry which is preliminary data.</text>
</comment>
<dbReference type="GO" id="GO:0003700">
    <property type="term" value="F:DNA-binding transcription factor activity"/>
    <property type="evidence" value="ECO:0007669"/>
    <property type="project" value="TreeGrafter"/>
</dbReference>
<evidence type="ECO:0000256" key="11">
    <source>
        <dbReference type="PROSITE-ProRule" id="PRU00042"/>
    </source>
</evidence>
<evidence type="ECO:0000256" key="2">
    <source>
        <dbReference type="ARBA" id="ARBA00006991"/>
    </source>
</evidence>
<sequence>MILQILKMLDKLCRLCAKEKKNMLAICEEEGIKQELSIKIIQYLQIRIFPEDQLPKTVCVDCCNKLHQTSEFLNSCSEAQKLLQAILNSRKEISANSVDFCNNEPLHLKNHDDQEHFSLEFESRNNTGVSSPSIQEVQENKKENIQINNKNINTCKLTITKKSIEKFEEREDKQKRIRLEKIYTWQCTDCPAVLATRHELEAHHCDVHNQLPRFQCVDCAKVFTAYMKLSRHVRLHRNHGKYRCDECNKSFSSKQSLGNHSVLHEETRPYSCSDCGKAFHQIESLYCHQQIHQTVQHGLPCSDCGKLFKTLYLLNKHKATHSDIKAHQCDVCGKQFRESSTLKLHLRIHTDAMPYCCEFCGRKFRFQGVYVIHRRQHTGEHPYSCSVCQQEFTNWANYNKHTKSQHQNSSNNSGKQVLNVSHSPILSNLKSQIVASAEVDNMTSLCPLQDTYKTDVPPAVSEEKLENSQMDSQIISGSDLTNYYISGIYRNRWTESLRGSFI</sequence>
<feature type="domain" description="C2H2-type" evidence="13">
    <location>
        <begin position="214"/>
        <end position="241"/>
    </location>
</feature>
<feature type="binding site" evidence="12">
    <location>
        <position position="62"/>
    </location>
    <ligand>
        <name>Zn(2+)</name>
        <dbReference type="ChEBI" id="CHEBI:29105"/>
    </ligand>
</feature>
<reference evidence="15" key="2">
    <citation type="submission" date="2023-05" db="EMBL/GenBank/DDBJ databases">
        <authorList>
            <person name="Fouks B."/>
        </authorList>
    </citation>
    <scope>NUCLEOTIDE SEQUENCE</scope>
    <source>
        <strain evidence="15">Stay&amp;Tobe</strain>
        <tissue evidence="15">Testes</tissue>
    </source>
</reference>
<proteinExistence type="inferred from homology"/>